<keyword evidence="4 5" id="KW-0472">Membrane</keyword>
<feature type="transmembrane region" description="Helical" evidence="5">
    <location>
        <begin position="45"/>
        <end position="65"/>
    </location>
</feature>
<feature type="transmembrane region" description="Helical" evidence="5">
    <location>
        <begin position="77"/>
        <end position="98"/>
    </location>
</feature>
<sequence length="495" mass="54321">MADEKQPLLTAGAYQKRCYSTEKRQNKLENNEQQLNPTVNTGSGVLLSAGLIIGSGIFVTSNEVLASVNGSIGLSLLAWLGGGLVAMLSTLCYCELATSIRESGSDYTYLRHAYGPALAFLLPSTITFVPTSDAITALTFSKYLVQPFFKNCDAPVLAVKLFAAVMILLLTTMNCYSAKVSVRAQVIFTSAKILTILTILVGSVVSCVNDYTVAEYNYQNLFNKQDIDGIGFSKVSRVLFQVTWPYQGWHALCYMTEEIKNPAKTLPRASISSLLIVILLYLTINVAFLLVLTPEQIISSTAVVSTFSNKVFSRAPWFTSLIVCLCAAGSYSAGIVTQARMTYVAARHGHLPKILGMLAIHNPSPTPVMAIFVRIVGALILIIIGDFDKLLVAFGFFSWIFLCLSSASVLVLRKRKPFLERPYKVPAIIPVIVIIIGSSFAILTIATEPNFLYLYGLSIYLLELVMYNLFIVKKYKMPCCLSLTLFLQKLLKISS</sequence>
<keyword evidence="2 5" id="KW-0812">Transmembrane</keyword>
<feature type="transmembrane region" description="Helical" evidence="5">
    <location>
        <begin position="152"/>
        <end position="173"/>
    </location>
</feature>
<protein>
    <recommendedName>
        <fullName evidence="8">B(0,+)-type amino acid transporter 1</fullName>
    </recommendedName>
</protein>
<name>A0ABP0F4K8_CLALP</name>
<evidence type="ECO:0000313" key="6">
    <source>
        <dbReference type="EMBL" id="CAK8674600.1"/>
    </source>
</evidence>
<reference evidence="6 7" key="1">
    <citation type="submission" date="2024-02" db="EMBL/GenBank/DDBJ databases">
        <authorList>
            <person name="Daric V."/>
            <person name="Darras S."/>
        </authorList>
    </citation>
    <scope>NUCLEOTIDE SEQUENCE [LARGE SCALE GENOMIC DNA]</scope>
</reference>
<dbReference type="InterPro" id="IPR050598">
    <property type="entry name" value="AminoAcid_Transporter"/>
</dbReference>
<gene>
    <name evidence="6" type="ORF">CVLEPA_LOCUS4286</name>
</gene>
<comment type="caution">
    <text evidence="6">The sequence shown here is derived from an EMBL/GenBank/DDBJ whole genome shotgun (WGS) entry which is preliminary data.</text>
</comment>
<feature type="transmembrane region" description="Helical" evidence="5">
    <location>
        <begin position="367"/>
        <end position="384"/>
    </location>
</feature>
<dbReference type="PANTHER" id="PTHR11785:SF512">
    <property type="entry name" value="SOBREMESA, ISOFORM B"/>
    <property type="match status" value="1"/>
</dbReference>
<dbReference type="EMBL" id="CAWYQH010000013">
    <property type="protein sequence ID" value="CAK8674600.1"/>
    <property type="molecule type" value="Genomic_DNA"/>
</dbReference>
<dbReference type="PANTHER" id="PTHR11785">
    <property type="entry name" value="AMINO ACID TRANSPORTER"/>
    <property type="match status" value="1"/>
</dbReference>
<evidence type="ECO:0008006" key="8">
    <source>
        <dbReference type="Google" id="ProtNLM"/>
    </source>
</evidence>
<keyword evidence="3 5" id="KW-1133">Transmembrane helix</keyword>
<comment type="subcellular location">
    <subcellularLocation>
        <location evidence="1">Membrane</location>
        <topology evidence="1">Multi-pass membrane protein</topology>
    </subcellularLocation>
</comment>
<dbReference type="Pfam" id="PF13520">
    <property type="entry name" value="AA_permease_2"/>
    <property type="match status" value="1"/>
</dbReference>
<dbReference type="Proteomes" id="UP001642483">
    <property type="component" value="Unassembled WGS sequence"/>
</dbReference>
<evidence type="ECO:0000256" key="3">
    <source>
        <dbReference type="ARBA" id="ARBA00022989"/>
    </source>
</evidence>
<accession>A0ABP0F4K8</accession>
<dbReference type="InterPro" id="IPR002293">
    <property type="entry name" value="AA/rel_permease1"/>
</dbReference>
<evidence type="ECO:0000256" key="1">
    <source>
        <dbReference type="ARBA" id="ARBA00004141"/>
    </source>
</evidence>
<feature type="transmembrane region" description="Helical" evidence="5">
    <location>
        <begin position="452"/>
        <end position="472"/>
    </location>
</feature>
<evidence type="ECO:0000256" key="5">
    <source>
        <dbReference type="SAM" id="Phobius"/>
    </source>
</evidence>
<evidence type="ECO:0000256" key="2">
    <source>
        <dbReference type="ARBA" id="ARBA00022692"/>
    </source>
</evidence>
<evidence type="ECO:0000256" key="4">
    <source>
        <dbReference type="ARBA" id="ARBA00023136"/>
    </source>
</evidence>
<dbReference type="PIRSF" id="PIRSF006060">
    <property type="entry name" value="AA_transporter"/>
    <property type="match status" value="1"/>
</dbReference>
<proteinExistence type="predicted"/>
<feature type="transmembrane region" description="Helical" evidence="5">
    <location>
        <begin position="274"/>
        <end position="297"/>
    </location>
</feature>
<evidence type="ECO:0000313" key="7">
    <source>
        <dbReference type="Proteomes" id="UP001642483"/>
    </source>
</evidence>
<feature type="transmembrane region" description="Helical" evidence="5">
    <location>
        <begin position="425"/>
        <end position="446"/>
    </location>
</feature>
<feature type="transmembrane region" description="Helical" evidence="5">
    <location>
        <begin position="390"/>
        <end position="413"/>
    </location>
</feature>
<keyword evidence="7" id="KW-1185">Reference proteome</keyword>
<organism evidence="6 7">
    <name type="scientific">Clavelina lepadiformis</name>
    <name type="common">Light-bulb sea squirt</name>
    <name type="synonym">Ascidia lepadiformis</name>
    <dbReference type="NCBI Taxonomy" id="159417"/>
    <lineage>
        <taxon>Eukaryota</taxon>
        <taxon>Metazoa</taxon>
        <taxon>Chordata</taxon>
        <taxon>Tunicata</taxon>
        <taxon>Ascidiacea</taxon>
        <taxon>Aplousobranchia</taxon>
        <taxon>Clavelinidae</taxon>
        <taxon>Clavelina</taxon>
    </lineage>
</organism>
<feature type="transmembrane region" description="Helical" evidence="5">
    <location>
        <begin position="118"/>
        <end position="140"/>
    </location>
</feature>
<dbReference type="Gene3D" id="1.20.1740.10">
    <property type="entry name" value="Amino acid/polyamine transporter I"/>
    <property type="match status" value="1"/>
</dbReference>
<feature type="transmembrane region" description="Helical" evidence="5">
    <location>
        <begin position="317"/>
        <end position="337"/>
    </location>
</feature>